<dbReference type="Pfam" id="PF21016">
    <property type="entry name" value="RlmN_N"/>
    <property type="match status" value="1"/>
</dbReference>
<dbReference type="InterPro" id="IPR013785">
    <property type="entry name" value="Aldolase_TIM"/>
</dbReference>
<name>A0AAX4P6P1_9CHLO</name>
<evidence type="ECO:0000256" key="5">
    <source>
        <dbReference type="ARBA" id="ARBA00022552"/>
    </source>
</evidence>
<dbReference type="Gene3D" id="3.20.20.70">
    <property type="entry name" value="Aldolase class I"/>
    <property type="match status" value="1"/>
</dbReference>
<evidence type="ECO:0000256" key="12">
    <source>
        <dbReference type="ARBA" id="ARBA00023014"/>
    </source>
</evidence>
<dbReference type="GO" id="GO:0030488">
    <property type="term" value="P:tRNA methylation"/>
    <property type="evidence" value="ECO:0007669"/>
    <property type="project" value="InterPro"/>
</dbReference>
<evidence type="ECO:0000313" key="15">
    <source>
        <dbReference type="Proteomes" id="UP001472866"/>
    </source>
</evidence>
<dbReference type="FunFam" id="3.20.20.70:FF:000014">
    <property type="entry name" value="Probable dual-specificity RNA methyltransferase RlmN"/>
    <property type="match status" value="1"/>
</dbReference>
<keyword evidence="4" id="KW-0963">Cytoplasm</keyword>
<dbReference type="SFLD" id="SFLDF00275">
    <property type="entry name" value="adenosine_C2_methyltransferase"/>
    <property type="match status" value="1"/>
</dbReference>
<dbReference type="GO" id="GO:0008173">
    <property type="term" value="F:RNA methyltransferase activity"/>
    <property type="evidence" value="ECO:0007669"/>
    <property type="project" value="InterPro"/>
</dbReference>
<keyword evidence="9" id="KW-0819">tRNA processing</keyword>
<comment type="subcellular location">
    <subcellularLocation>
        <location evidence="2">Cytoplasm</location>
    </subcellularLocation>
</comment>
<keyword evidence="10" id="KW-0479">Metal-binding</keyword>
<evidence type="ECO:0000256" key="3">
    <source>
        <dbReference type="ARBA" id="ARBA00022485"/>
    </source>
</evidence>
<evidence type="ECO:0000256" key="8">
    <source>
        <dbReference type="ARBA" id="ARBA00022691"/>
    </source>
</evidence>
<dbReference type="InterPro" id="IPR027492">
    <property type="entry name" value="RNA_MTrfase_RlmN"/>
</dbReference>
<evidence type="ECO:0000256" key="9">
    <source>
        <dbReference type="ARBA" id="ARBA00022694"/>
    </source>
</evidence>
<keyword evidence="5" id="KW-0698">rRNA processing</keyword>
<dbReference type="NCBIfam" id="TIGR00048">
    <property type="entry name" value="rRNA_mod_RlmN"/>
    <property type="match status" value="1"/>
</dbReference>
<dbReference type="CDD" id="cd01335">
    <property type="entry name" value="Radical_SAM"/>
    <property type="match status" value="1"/>
</dbReference>
<dbReference type="PROSITE" id="PS51918">
    <property type="entry name" value="RADICAL_SAM"/>
    <property type="match status" value="1"/>
</dbReference>
<dbReference type="InterPro" id="IPR004383">
    <property type="entry name" value="rRNA_lsu_MTrfase_RlmN/Cfr"/>
</dbReference>
<keyword evidence="12" id="KW-0411">Iron-sulfur</keyword>
<sequence>MLLGKDVVELEQLAESVLGEKKFRGKQIYQHLLQGVDSIDSMTSLSKDLRSKLKDGGYMVGRSKVHSRKKASDGTEKLLLELADGQIVECVGIPVDDANKDRLTVCVSSQVGCAMACTFCATGKMGFTRDLTAGEIVDQVFHVQQAFEGSRVSNVVYMGMGEPMMNLKNVVASEQILNKGLGIGARHITVSTVGVPNTIRRLAEHKLQIILAISLHAPNQALRETLIPTAKAYPLEALLQDCVHYFKQTGRRVSFEYILIADVNDSLDDARELARLLQSHGNEMMRSHVNLIPWNAIDDADFKRPSRNRVMAFMRALKREGVSSVSVRRARGAEEGAACGQLRNNLRKARQPGGGLEALASP</sequence>
<dbReference type="GO" id="GO:0051539">
    <property type="term" value="F:4 iron, 4 sulfur cluster binding"/>
    <property type="evidence" value="ECO:0007669"/>
    <property type="project" value="UniProtKB-KW"/>
</dbReference>
<reference evidence="14 15" key="1">
    <citation type="submission" date="2024-03" db="EMBL/GenBank/DDBJ databases">
        <title>Complete genome sequence of the green alga Chloropicon roscoffensis RCC1871.</title>
        <authorList>
            <person name="Lemieux C."/>
            <person name="Pombert J.-F."/>
            <person name="Otis C."/>
            <person name="Turmel M."/>
        </authorList>
    </citation>
    <scope>NUCLEOTIDE SEQUENCE [LARGE SCALE GENOMIC DNA]</scope>
    <source>
        <strain evidence="14 15">RCC1871</strain>
    </source>
</reference>
<keyword evidence="6 14" id="KW-0489">Methyltransferase</keyword>
<dbReference type="GO" id="GO:0046872">
    <property type="term" value="F:metal ion binding"/>
    <property type="evidence" value="ECO:0007669"/>
    <property type="project" value="UniProtKB-KW"/>
</dbReference>
<organism evidence="14 15">
    <name type="scientific">Chloropicon roscoffensis</name>
    <dbReference type="NCBI Taxonomy" id="1461544"/>
    <lineage>
        <taxon>Eukaryota</taxon>
        <taxon>Viridiplantae</taxon>
        <taxon>Chlorophyta</taxon>
        <taxon>Chloropicophyceae</taxon>
        <taxon>Chloropicales</taxon>
        <taxon>Chloropicaceae</taxon>
        <taxon>Chloropicon</taxon>
    </lineage>
</organism>
<dbReference type="InterPro" id="IPR048641">
    <property type="entry name" value="RlmN_N"/>
</dbReference>
<dbReference type="Gene3D" id="1.10.150.530">
    <property type="match status" value="1"/>
</dbReference>
<dbReference type="EMBL" id="CP151504">
    <property type="protein sequence ID" value="WZN61444.1"/>
    <property type="molecule type" value="Genomic_DNA"/>
</dbReference>
<dbReference type="PANTHER" id="PTHR30544:SF5">
    <property type="entry name" value="RADICAL SAM CORE DOMAIN-CONTAINING PROTEIN"/>
    <property type="match status" value="1"/>
</dbReference>
<evidence type="ECO:0000256" key="6">
    <source>
        <dbReference type="ARBA" id="ARBA00022603"/>
    </source>
</evidence>
<dbReference type="InterPro" id="IPR007197">
    <property type="entry name" value="rSAM"/>
</dbReference>
<keyword evidence="3" id="KW-0004">4Fe-4S</keyword>
<proteinExistence type="inferred from homology"/>
<dbReference type="PIRSF" id="PIRSF006004">
    <property type="entry name" value="CHP00048"/>
    <property type="match status" value="1"/>
</dbReference>
<dbReference type="GO" id="GO:0070475">
    <property type="term" value="P:rRNA base methylation"/>
    <property type="evidence" value="ECO:0007669"/>
    <property type="project" value="InterPro"/>
</dbReference>
<dbReference type="Pfam" id="PF04055">
    <property type="entry name" value="Radical_SAM"/>
    <property type="match status" value="1"/>
</dbReference>
<evidence type="ECO:0000256" key="11">
    <source>
        <dbReference type="ARBA" id="ARBA00023004"/>
    </source>
</evidence>
<dbReference type="SUPFAM" id="SSF102114">
    <property type="entry name" value="Radical SAM enzymes"/>
    <property type="match status" value="1"/>
</dbReference>
<keyword evidence="7" id="KW-0808">Transferase</keyword>
<dbReference type="GO" id="GO:0005737">
    <property type="term" value="C:cytoplasm"/>
    <property type="evidence" value="ECO:0007669"/>
    <property type="project" value="UniProtKB-SubCell"/>
</dbReference>
<dbReference type="SFLD" id="SFLDS00029">
    <property type="entry name" value="Radical_SAM"/>
    <property type="match status" value="1"/>
</dbReference>
<keyword evidence="15" id="KW-1185">Reference proteome</keyword>
<comment type="cofactor">
    <cofactor evidence="1">
        <name>[4Fe-4S] cluster</name>
        <dbReference type="ChEBI" id="CHEBI:49883"/>
    </cofactor>
</comment>
<gene>
    <name evidence="14" type="ORF">HKI87_04g29790</name>
</gene>
<dbReference type="PANTHER" id="PTHR30544">
    <property type="entry name" value="23S RRNA METHYLTRANSFERASE"/>
    <property type="match status" value="1"/>
</dbReference>
<protein>
    <submittedName>
        <fullName evidence="14">Ribosomal RNA methyltransferase RlmN</fullName>
    </submittedName>
</protein>
<dbReference type="InterPro" id="IPR058240">
    <property type="entry name" value="rSAM_sf"/>
</dbReference>
<dbReference type="SFLD" id="SFLDG01062">
    <property type="entry name" value="methyltransferase_(Class_A)"/>
    <property type="match status" value="1"/>
</dbReference>
<evidence type="ECO:0000256" key="10">
    <source>
        <dbReference type="ARBA" id="ARBA00022723"/>
    </source>
</evidence>
<evidence type="ECO:0000256" key="7">
    <source>
        <dbReference type="ARBA" id="ARBA00022679"/>
    </source>
</evidence>
<keyword evidence="11" id="KW-0408">Iron</keyword>
<evidence type="ECO:0000313" key="14">
    <source>
        <dbReference type="EMBL" id="WZN61444.1"/>
    </source>
</evidence>
<evidence type="ECO:0000256" key="4">
    <source>
        <dbReference type="ARBA" id="ARBA00022490"/>
    </source>
</evidence>
<evidence type="ECO:0000259" key="13">
    <source>
        <dbReference type="PROSITE" id="PS51918"/>
    </source>
</evidence>
<evidence type="ECO:0000256" key="1">
    <source>
        <dbReference type="ARBA" id="ARBA00001966"/>
    </source>
</evidence>
<dbReference type="AlphaFoldDB" id="A0AAX4P6P1"/>
<keyword evidence="8" id="KW-0949">S-adenosyl-L-methionine</keyword>
<accession>A0AAX4P6P1</accession>
<dbReference type="HAMAP" id="MF_01849">
    <property type="entry name" value="RNA_methyltr_RlmN"/>
    <property type="match status" value="1"/>
</dbReference>
<evidence type="ECO:0000256" key="2">
    <source>
        <dbReference type="ARBA" id="ARBA00004496"/>
    </source>
</evidence>
<feature type="domain" description="Radical SAM core" evidence="13">
    <location>
        <begin position="99"/>
        <end position="334"/>
    </location>
</feature>
<dbReference type="Proteomes" id="UP001472866">
    <property type="component" value="Chromosome 04"/>
</dbReference>
<dbReference type="InterPro" id="IPR040072">
    <property type="entry name" value="Methyltransferase_A"/>
</dbReference>